<feature type="domain" description="Tetrapyrrole biosynthesis uroporphyrinogen III synthase" evidence="8">
    <location>
        <begin position="30"/>
        <end position="236"/>
    </location>
</feature>
<evidence type="ECO:0000256" key="3">
    <source>
        <dbReference type="ARBA" id="ARBA00013109"/>
    </source>
</evidence>
<evidence type="ECO:0000256" key="7">
    <source>
        <dbReference type="RuleBase" id="RU366031"/>
    </source>
</evidence>
<dbReference type="HOGENOM" id="CLU_011276_9_5_2"/>
<dbReference type="KEGG" id="hbu:Hbut_0834"/>
<evidence type="ECO:0000256" key="1">
    <source>
        <dbReference type="ARBA" id="ARBA00004772"/>
    </source>
</evidence>
<name>A2BL24_HYPBU</name>
<evidence type="ECO:0000256" key="2">
    <source>
        <dbReference type="ARBA" id="ARBA00008133"/>
    </source>
</evidence>
<dbReference type="EMBL" id="CP000493">
    <property type="protein sequence ID" value="ABM80685.1"/>
    <property type="molecule type" value="Genomic_DNA"/>
</dbReference>
<dbReference type="InterPro" id="IPR039793">
    <property type="entry name" value="UROS/Hem4"/>
</dbReference>
<comment type="similarity">
    <text evidence="2 7">Belongs to the uroporphyrinogen-III synthase family.</text>
</comment>
<evidence type="ECO:0000256" key="6">
    <source>
        <dbReference type="ARBA" id="ARBA00048617"/>
    </source>
</evidence>
<keyword evidence="10" id="KW-1185">Reference proteome</keyword>
<dbReference type="CDD" id="cd06578">
    <property type="entry name" value="HemD"/>
    <property type="match status" value="1"/>
</dbReference>
<dbReference type="AlphaFoldDB" id="A2BL24"/>
<dbReference type="PANTHER" id="PTHR38042">
    <property type="entry name" value="UROPORPHYRINOGEN-III SYNTHASE, CHLOROPLASTIC"/>
    <property type="match status" value="1"/>
</dbReference>
<dbReference type="eggNOG" id="arCOG02048">
    <property type="taxonomic scope" value="Archaea"/>
</dbReference>
<evidence type="ECO:0000259" key="8">
    <source>
        <dbReference type="Pfam" id="PF02602"/>
    </source>
</evidence>
<dbReference type="GO" id="GO:0006780">
    <property type="term" value="P:uroporphyrinogen III biosynthetic process"/>
    <property type="evidence" value="ECO:0007669"/>
    <property type="project" value="UniProtKB-UniRule"/>
</dbReference>
<dbReference type="RefSeq" id="WP_011822003.1">
    <property type="nucleotide sequence ID" value="NC_008818.1"/>
</dbReference>
<keyword evidence="5 7" id="KW-0627">Porphyrin biosynthesis</keyword>
<keyword evidence="4 7" id="KW-0456">Lyase</keyword>
<comment type="function">
    <text evidence="7">Catalyzes cyclization of the linear tetrapyrrole, hydroxymethylbilane, to the macrocyclic uroporphyrinogen III.</text>
</comment>
<dbReference type="GO" id="GO:0006782">
    <property type="term" value="P:protoporphyrinogen IX biosynthetic process"/>
    <property type="evidence" value="ECO:0007669"/>
    <property type="project" value="UniProtKB-UniRule"/>
</dbReference>
<dbReference type="GeneID" id="4781708"/>
<dbReference type="InterPro" id="IPR036108">
    <property type="entry name" value="4pyrrol_syn_uPrphyn_synt_sf"/>
</dbReference>
<dbReference type="GO" id="GO:0004852">
    <property type="term" value="F:uroporphyrinogen-III synthase activity"/>
    <property type="evidence" value="ECO:0007669"/>
    <property type="project" value="UniProtKB-UniRule"/>
</dbReference>
<dbReference type="SUPFAM" id="SSF69618">
    <property type="entry name" value="HemD-like"/>
    <property type="match status" value="1"/>
</dbReference>
<evidence type="ECO:0000256" key="5">
    <source>
        <dbReference type="ARBA" id="ARBA00023244"/>
    </source>
</evidence>
<evidence type="ECO:0000313" key="9">
    <source>
        <dbReference type="EMBL" id="ABM80685.1"/>
    </source>
</evidence>
<evidence type="ECO:0000256" key="4">
    <source>
        <dbReference type="ARBA" id="ARBA00023239"/>
    </source>
</evidence>
<sequence length="249" mass="27261">MAAKLAGKPTILLLRPPDSQPGPLAEIGYVAHIPIVEVVARSGAVEEVARLLGGCDWIVFTSPRAPRFLAKLLPEIRRLQEQGRLHVAVVGPRTANVLSEAGLRVDLVPGEYRGKAVAEELRRRNPRCVLIPRSAAAEHNDFMLLQSMGVEVRIVHLYTAKPVERLARIAASIADEFDYVVFTSPSIVQTLARHYNGSYKFTAAVIGPTTLAALKESKLARARTIVAEKYTMDGLAEAIRRDWGKRAGL</sequence>
<dbReference type="EnsemblBacteria" id="ABM80685">
    <property type="protein sequence ID" value="ABM80685"/>
    <property type="gene ID" value="Hbut_0834"/>
</dbReference>
<dbReference type="Proteomes" id="UP000002593">
    <property type="component" value="Chromosome"/>
</dbReference>
<evidence type="ECO:0000313" key="10">
    <source>
        <dbReference type="Proteomes" id="UP000002593"/>
    </source>
</evidence>
<proteinExistence type="inferred from homology"/>
<protein>
    <recommendedName>
        <fullName evidence="3 7">Uroporphyrinogen-III synthase</fullName>
        <ecNumber evidence="3 7">4.2.1.75</ecNumber>
    </recommendedName>
</protein>
<organism evidence="9 10">
    <name type="scientific">Hyperthermus butylicus (strain DSM 5456 / JCM 9403 / PLM1-5)</name>
    <dbReference type="NCBI Taxonomy" id="415426"/>
    <lineage>
        <taxon>Archaea</taxon>
        <taxon>Thermoproteota</taxon>
        <taxon>Thermoprotei</taxon>
        <taxon>Desulfurococcales</taxon>
        <taxon>Pyrodictiaceae</taxon>
        <taxon>Hyperthermus</taxon>
    </lineage>
</organism>
<dbReference type="InterPro" id="IPR003754">
    <property type="entry name" value="4pyrrol_synth_uPrphyn_synth"/>
</dbReference>
<dbReference type="Gene3D" id="3.40.50.10090">
    <property type="match status" value="2"/>
</dbReference>
<dbReference type="OrthoDB" id="15395at2157"/>
<reference evidence="9 10" key="1">
    <citation type="journal article" date="2007" name="Archaea">
        <title>The genome of Hyperthermus butylicus: a sulfur-reducing, peptide fermenting, neutrophilic Crenarchaeote growing up to 108 degrees C.</title>
        <authorList>
            <person name="Brugger K."/>
            <person name="Chen L."/>
            <person name="Stark M."/>
            <person name="Zibat A."/>
            <person name="Redder P."/>
            <person name="Ruepp A."/>
            <person name="Awayez M."/>
            <person name="She Q."/>
            <person name="Garrett R.A."/>
            <person name="Klenk H.P."/>
        </authorList>
    </citation>
    <scope>NUCLEOTIDE SEQUENCE [LARGE SCALE GENOMIC DNA]</scope>
    <source>
        <strain evidence="10">DSM 5456 / JCM 9403 / PLM1-5</strain>
    </source>
</reference>
<dbReference type="STRING" id="415426.Hbut_0834"/>
<comment type="catalytic activity">
    <reaction evidence="6 7">
        <text>hydroxymethylbilane = uroporphyrinogen III + H2O</text>
        <dbReference type="Rhea" id="RHEA:18965"/>
        <dbReference type="ChEBI" id="CHEBI:15377"/>
        <dbReference type="ChEBI" id="CHEBI:57308"/>
        <dbReference type="ChEBI" id="CHEBI:57845"/>
        <dbReference type="EC" id="4.2.1.75"/>
    </reaction>
</comment>
<gene>
    <name evidence="9" type="ordered locus">Hbut_0834</name>
</gene>
<accession>A2BL24</accession>
<dbReference type="EC" id="4.2.1.75" evidence="3 7"/>
<dbReference type="UniPathway" id="UPA00251">
    <property type="reaction ID" value="UER00320"/>
</dbReference>
<dbReference type="Pfam" id="PF02602">
    <property type="entry name" value="HEM4"/>
    <property type="match status" value="1"/>
</dbReference>
<dbReference type="PANTHER" id="PTHR38042:SF1">
    <property type="entry name" value="UROPORPHYRINOGEN-III SYNTHASE, CHLOROPLASTIC"/>
    <property type="match status" value="1"/>
</dbReference>
<comment type="pathway">
    <text evidence="1 7">Porphyrin-containing compound metabolism; protoporphyrin-IX biosynthesis; coproporphyrinogen-III from 5-aminolevulinate: step 3/4.</text>
</comment>